<keyword evidence="5" id="KW-0963">Cytoplasm</keyword>
<dbReference type="InterPro" id="IPR027417">
    <property type="entry name" value="P-loop_NTPase"/>
</dbReference>
<gene>
    <name evidence="9" type="ORF">CLIB1423_14S01134</name>
</gene>
<evidence type="ECO:0000256" key="5">
    <source>
        <dbReference type="PIRNR" id="PIRNR039110"/>
    </source>
</evidence>
<comment type="function">
    <text evidence="5">Catalyzes the transfer of a dimethylallyl group onto the adenine at position 37.</text>
</comment>
<dbReference type="GO" id="GO:0052381">
    <property type="term" value="F:tRNA dimethylallyltransferase activity"/>
    <property type="evidence" value="ECO:0007669"/>
    <property type="project" value="UniProtKB-UniRule"/>
</dbReference>
<evidence type="ECO:0000256" key="1">
    <source>
        <dbReference type="ARBA" id="ARBA00005842"/>
    </source>
</evidence>
<keyword evidence="3 5" id="KW-0547">Nucleotide-binding</keyword>
<dbReference type="InterPro" id="IPR030666">
    <property type="entry name" value="IPP_transferase_euk"/>
</dbReference>
<feature type="region of interest" description="Disordered" evidence="8">
    <location>
        <begin position="438"/>
        <end position="485"/>
    </location>
</feature>
<dbReference type="Gene3D" id="1.10.20.140">
    <property type="match status" value="1"/>
</dbReference>
<sequence>MIRRLKFLKNILMSRPKKDIIAIVGTTGVGKSQFSIDLAKAVNGEIINADSMQMYKGLDQITNKHPLDERKGIPHHVMNHVNWNEEYHIHKFAQDANRAIDEIHSRNKVPIIVGGTHYYLSSLLFDNKTIGATKELELMEQNGSTQTNELKTDQIQILDGPVDQIFETLQAIDPIIAEKFHPKDKRKLRRALEIYYTTNKKTSDIYLEQKLDELEDSSLRFNTLVFWVYSDSEVLRSRLDTRVDKMMDQGAVDEIRELYKFYQDQTPEKPDLTTGIWQVIGFKEFWEWLETGTESDFQNGVEKMKIRTRQYAKSQVKWIKKLLATELVKEARFNYKHGGKMYLLDATDLSEWKENVFEIGEKITQQFLASGPASVTYPQAPEHYKDIFPTAEYVDGRKSNKKIGAESDWKHFKCDICKDKNGNPFVAIGEEQFKIHTEGRRHKRQLGAKDKKRKHEEYMTANKTRKAEAVGAEAAAAASSDSYID</sequence>
<dbReference type="PANTHER" id="PTHR11088:SF89">
    <property type="entry name" value="TRNA DIMETHYLALLYLTRANSFERASE"/>
    <property type="match status" value="1"/>
</dbReference>
<accession>A0A9P0VZJ8</accession>
<dbReference type="Gene3D" id="3.30.160.60">
    <property type="entry name" value="Classic Zinc Finger"/>
    <property type="match status" value="1"/>
</dbReference>
<proteinExistence type="inferred from homology"/>
<comment type="similarity">
    <text evidence="1 5 7">Belongs to the IPP transferase family.</text>
</comment>
<dbReference type="PIRSF" id="PIRSF039110">
    <property type="entry name" value="IPP_transferase"/>
    <property type="match status" value="1"/>
</dbReference>
<dbReference type="InterPro" id="IPR039657">
    <property type="entry name" value="Dimethylallyltransferase"/>
</dbReference>
<dbReference type="NCBIfam" id="TIGR00174">
    <property type="entry name" value="miaA"/>
    <property type="match status" value="1"/>
</dbReference>
<dbReference type="OrthoDB" id="775260at2759"/>
<dbReference type="GO" id="GO:0006400">
    <property type="term" value="P:tRNA modification"/>
    <property type="evidence" value="ECO:0007669"/>
    <property type="project" value="TreeGrafter"/>
</dbReference>
<dbReference type="GO" id="GO:0005739">
    <property type="term" value="C:mitochondrion"/>
    <property type="evidence" value="ECO:0007669"/>
    <property type="project" value="TreeGrafter"/>
</dbReference>
<protein>
    <recommendedName>
        <fullName evidence="5 6">tRNA dimethylallyltransferase</fullName>
        <ecNumber evidence="5 6">2.5.1.75</ecNumber>
    </recommendedName>
</protein>
<comment type="caution">
    <text evidence="9">The sequence shown here is derived from an EMBL/GenBank/DDBJ whole genome shotgun (WGS) entry which is preliminary data.</text>
</comment>
<organism evidence="9 10">
    <name type="scientific">[Candida] railenensis</name>
    <dbReference type="NCBI Taxonomy" id="45579"/>
    <lineage>
        <taxon>Eukaryota</taxon>
        <taxon>Fungi</taxon>
        <taxon>Dikarya</taxon>
        <taxon>Ascomycota</taxon>
        <taxon>Saccharomycotina</taxon>
        <taxon>Pichiomycetes</taxon>
        <taxon>Debaryomycetaceae</taxon>
        <taxon>Kurtzmaniella</taxon>
    </lineage>
</organism>
<evidence type="ECO:0000256" key="8">
    <source>
        <dbReference type="SAM" id="MobiDB-lite"/>
    </source>
</evidence>
<dbReference type="Gene3D" id="3.40.50.300">
    <property type="entry name" value="P-loop containing nucleotide triphosphate hydrolases"/>
    <property type="match status" value="1"/>
</dbReference>
<reference evidence="9" key="1">
    <citation type="submission" date="2022-03" db="EMBL/GenBank/DDBJ databases">
        <authorList>
            <person name="Legras J.-L."/>
            <person name="Devillers H."/>
            <person name="Grondin C."/>
        </authorList>
    </citation>
    <scope>NUCLEOTIDE SEQUENCE</scope>
    <source>
        <strain evidence="9">CLIB 1423</strain>
    </source>
</reference>
<evidence type="ECO:0000313" key="9">
    <source>
        <dbReference type="EMBL" id="CAH2354060.1"/>
    </source>
</evidence>
<evidence type="ECO:0000256" key="7">
    <source>
        <dbReference type="RuleBase" id="RU003785"/>
    </source>
</evidence>
<comment type="catalytic activity">
    <reaction evidence="5 6">
        <text>adenosine(37) in tRNA + dimethylallyl diphosphate = N(6)-dimethylallyladenosine(37) in tRNA + diphosphate</text>
        <dbReference type="Rhea" id="RHEA:26482"/>
        <dbReference type="Rhea" id="RHEA-COMP:10162"/>
        <dbReference type="Rhea" id="RHEA-COMP:10375"/>
        <dbReference type="ChEBI" id="CHEBI:33019"/>
        <dbReference type="ChEBI" id="CHEBI:57623"/>
        <dbReference type="ChEBI" id="CHEBI:74411"/>
        <dbReference type="ChEBI" id="CHEBI:74415"/>
        <dbReference type="EC" id="2.5.1.75"/>
    </reaction>
</comment>
<dbReference type="EC" id="2.5.1.75" evidence="5 6"/>
<dbReference type="GO" id="GO:0005524">
    <property type="term" value="F:ATP binding"/>
    <property type="evidence" value="ECO:0007669"/>
    <property type="project" value="UniProtKB-UniRule"/>
</dbReference>
<dbReference type="HAMAP" id="MF_00185">
    <property type="entry name" value="IPP_trans"/>
    <property type="match status" value="1"/>
</dbReference>
<dbReference type="InterPro" id="IPR018022">
    <property type="entry name" value="IPT"/>
</dbReference>
<evidence type="ECO:0000256" key="4">
    <source>
        <dbReference type="ARBA" id="ARBA00022840"/>
    </source>
</evidence>
<name>A0A9P0VZJ8_9ASCO</name>
<keyword evidence="4 5" id="KW-0067">ATP-binding</keyword>
<dbReference type="PANTHER" id="PTHR11088">
    <property type="entry name" value="TRNA DIMETHYLALLYLTRANSFERASE"/>
    <property type="match status" value="1"/>
</dbReference>
<keyword evidence="2 5" id="KW-0808">Transferase</keyword>
<dbReference type="EMBL" id="CAKXYY010000014">
    <property type="protein sequence ID" value="CAH2354060.1"/>
    <property type="molecule type" value="Genomic_DNA"/>
</dbReference>
<feature type="compositionally biased region" description="Low complexity" evidence="8">
    <location>
        <begin position="469"/>
        <end position="478"/>
    </location>
</feature>
<feature type="compositionally biased region" description="Basic residues" evidence="8">
    <location>
        <begin position="439"/>
        <end position="454"/>
    </location>
</feature>
<dbReference type="Proteomes" id="UP000837801">
    <property type="component" value="Unassembled WGS sequence"/>
</dbReference>
<dbReference type="Pfam" id="PF01715">
    <property type="entry name" value="IPPT"/>
    <property type="match status" value="1"/>
</dbReference>
<dbReference type="SUPFAM" id="SSF52540">
    <property type="entry name" value="P-loop containing nucleoside triphosphate hydrolases"/>
    <property type="match status" value="2"/>
</dbReference>
<dbReference type="AlphaFoldDB" id="A0A9P0VZJ8"/>
<keyword evidence="5 6" id="KW-0819">tRNA processing</keyword>
<evidence type="ECO:0000256" key="3">
    <source>
        <dbReference type="ARBA" id="ARBA00022741"/>
    </source>
</evidence>
<evidence type="ECO:0000256" key="2">
    <source>
        <dbReference type="ARBA" id="ARBA00022679"/>
    </source>
</evidence>
<keyword evidence="10" id="KW-1185">Reference proteome</keyword>
<evidence type="ECO:0000256" key="6">
    <source>
        <dbReference type="RuleBase" id="RU003783"/>
    </source>
</evidence>
<evidence type="ECO:0000313" key="10">
    <source>
        <dbReference type="Proteomes" id="UP000837801"/>
    </source>
</evidence>